<dbReference type="GO" id="GO:0008483">
    <property type="term" value="F:transaminase activity"/>
    <property type="evidence" value="ECO:0007669"/>
    <property type="project" value="UniProtKB-KW"/>
</dbReference>
<proteinExistence type="predicted"/>
<dbReference type="Gene3D" id="3.90.1150.10">
    <property type="entry name" value="Aspartate Aminotransferase, domain 1"/>
    <property type="match status" value="1"/>
</dbReference>
<dbReference type="InterPro" id="IPR015422">
    <property type="entry name" value="PyrdxlP-dep_Trfase_small"/>
</dbReference>
<gene>
    <name evidence="3" type="primary">kynU_1</name>
    <name evidence="3" type="ORF">GCM10007854_09410</name>
</gene>
<dbReference type="SUPFAM" id="SSF53383">
    <property type="entry name" value="PLP-dependent transferases"/>
    <property type="match status" value="1"/>
</dbReference>
<feature type="domain" description="Aminotransferase class V" evidence="2">
    <location>
        <begin position="46"/>
        <end position="335"/>
    </location>
</feature>
<accession>A0ABQ5V037</accession>
<evidence type="ECO:0000313" key="4">
    <source>
        <dbReference type="Proteomes" id="UP001161390"/>
    </source>
</evidence>
<dbReference type="RefSeq" id="WP_284370149.1">
    <property type="nucleotide sequence ID" value="NZ_BSNJ01000002.1"/>
</dbReference>
<comment type="caution">
    <text evidence="3">The sequence shown here is derived from an EMBL/GenBank/DDBJ whole genome shotgun (WGS) entry which is preliminary data.</text>
</comment>
<evidence type="ECO:0000313" key="3">
    <source>
        <dbReference type="EMBL" id="GLQ19986.1"/>
    </source>
</evidence>
<dbReference type="InterPro" id="IPR000192">
    <property type="entry name" value="Aminotrans_V_dom"/>
</dbReference>
<keyword evidence="3" id="KW-0032">Aminotransferase</keyword>
<keyword evidence="3" id="KW-0808">Transferase</keyword>
<dbReference type="EMBL" id="BSNJ01000002">
    <property type="protein sequence ID" value="GLQ19986.1"/>
    <property type="molecule type" value="Genomic_DNA"/>
</dbReference>
<evidence type="ECO:0000259" key="2">
    <source>
        <dbReference type="Pfam" id="PF00266"/>
    </source>
</evidence>
<reference evidence="3" key="2">
    <citation type="submission" date="2023-01" db="EMBL/GenBank/DDBJ databases">
        <title>Draft genome sequence of Algimonas porphyrae strain NBRC 108216.</title>
        <authorList>
            <person name="Sun Q."/>
            <person name="Mori K."/>
        </authorList>
    </citation>
    <scope>NUCLEOTIDE SEQUENCE</scope>
    <source>
        <strain evidence="3">NBRC 108216</strain>
    </source>
</reference>
<evidence type="ECO:0000256" key="1">
    <source>
        <dbReference type="ARBA" id="ARBA00022898"/>
    </source>
</evidence>
<dbReference type="PANTHER" id="PTHR43586">
    <property type="entry name" value="CYSTEINE DESULFURASE"/>
    <property type="match status" value="1"/>
</dbReference>
<dbReference type="InterPro" id="IPR015424">
    <property type="entry name" value="PyrdxlP-dep_Trfase"/>
</dbReference>
<reference evidence="3" key="1">
    <citation type="journal article" date="2014" name="Int. J. Syst. Evol. Microbiol.">
        <title>Complete genome of a new Firmicutes species belonging to the dominant human colonic microbiota ('Ruminococcus bicirculans') reveals two chromosomes and a selective capacity to utilize plant glucans.</title>
        <authorList>
            <consortium name="NISC Comparative Sequencing Program"/>
            <person name="Wegmann U."/>
            <person name="Louis P."/>
            <person name="Goesmann A."/>
            <person name="Henrissat B."/>
            <person name="Duncan S.H."/>
            <person name="Flint H.J."/>
        </authorList>
    </citation>
    <scope>NUCLEOTIDE SEQUENCE</scope>
    <source>
        <strain evidence="3">NBRC 108216</strain>
    </source>
</reference>
<keyword evidence="1" id="KW-0663">Pyridoxal phosphate</keyword>
<dbReference type="PANTHER" id="PTHR43586:SF4">
    <property type="entry name" value="ISOPENICILLIN N EPIMERASE"/>
    <property type="match status" value="1"/>
</dbReference>
<protein>
    <submittedName>
        <fullName evidence="3">Class V aminotransferase</fullName>
    </submittedName>
</protein>
<name>A0ABQ5V037_9PROT</name>
<dbReference type="Pfam" id="PF00266">
    <property type="entry name" value="Aminotran_5"/>
    <property type="match status" value="1"/>
</dbReference>
<dbReference type="Proteomes" id="UP001161390">
    <property type="component" value="Unassembled WGS sequence"/>
</dbReference>
<dbReference type="Gene3D" id="3.40.640.10">
    <property type="entry name" value="Type I PLP-dependent aspartate aminotransferase-like (Major domain)"/>
    <property type="match status" value="1"/>
</dbReference>
<sequence length="367" mass="40874">MRERFFVPDTYFMSHSVGCLPRLTEARIEQDYLTPWRIGTNWSDWMTILDRFRAHIGERLGVDAATICPQTNISSALTKILHSLSDEVRRKDPSRKVILLTRQDFPTIGFVVAQAERAGYEMRFIDGDVTNPAVWADSITDDVAFVHVTHALSNSSHVLPVQAICDRARQAGALSIVDVAQSVIAVPTPVNDWQADFVTGTSVKFLCGGPGACFLYVAPERLADCRPVDVGWFSHDNPFEMDITRFRYADNAMRFFGGTPSPAPFICANAALSLWASLDLQAIHARIQDHLDRLSASVPDDELVSPKDRNQRGATCVVNPHDRDALSARLDAASIRYDVRDSGFRFSVHGYTSDADISRLTECLRDL</sequence>
<organism evidence="3 4">
    <name type="scientific">Algimonas porphyrae</name>
    <dbReference type="NCBI Taxonomy" id="1128113"/>
    <lineage>
        <taxon>Bacteria</taxon>
        <taxon>Pseudomonadati</taxon>
        <taxon>Pseudomonadota</taxon>
        <taxon>Alphaproteobacteria</taxon>
        <taxon>Maricaulales</taxon>
        <taxon>Robiginitomaculaceae</taxon>
        <taxon>Algimonas</taxon>
    </lineage>
</organism>
<keyword evidence="4" id="KW-1185">Reference proteome</keyword>
<dbReference type="InterPro" id="IPR015421">
    <property type="entry name" value="PyrdxlP-dep_Trfase_major"/>
</dbReference>